<evidence type="ECO:0000313" key="6">
    <source>
        <dbReference type="Proteomes" id="UP001634394"/>
    </source>
</evidence>
<dbReference type="PANTHER" id="PTHR33562">
    <property type="entry name" value="ATILLA, ISOFORM B-RELATED-RELATED"/>
    <property type="match status" value="1"/>
</dbReference>
<name>A0ABD3X2Q7_SINWO</name>
<keyword evidence="2" id="KW-0325">Glycoprotein</keyword>
<keyword evidence="1 4" id="KW-0732">Signal</keyword>
<protein>
    <recommendedName>
        <fullName evidence="7">Protein quiver</fullName>
    </recommendedName>
</protein>
<feature type="chain" id="PRO_5044859674" description="Protein quiver" evidence="4">
    <location>
        <begin position="22"/>
        <end position="135"/>
    </location>
</feature>
<feature type="transmembrane region" description="Helical" evidence="3">
    <location>
        <begin position="117"/>
        <end position="134"/>
    </location>
</feature>
<dbReference type="Proteomes" id="UP001634394">
    <property type="component" value="Unassembled WGS sequence"/>
</dbReference>
<evidence type="ECO:0000313" key="5">
    <source>
        <dbReference type="EMBL" id="KAL3880020.1"/>
    </source>
</evidence>
<comment type="caution">
    <text evidence="5">The sequence shown here is derived from an EMBL/GenBank/DDBJ whole genome shotgun (WGS) entry which is preliminary data.</text>
</comment>
<dbReference type="InterPro" id="IPR031424">
    <property type="entry name" value="QVR-like"/>
</dbReference>
<dbReference type="AlphaFoldDB" id="A0ABD3X2Q7"/>
<accession>A0ABD3X2Q7</accession>
<sequence length="135" mass="15316">MNLFVCTCILSLCLLVPNVKALIKCYACDTLGDSEDSKRCGDYFRMNNQDAIDCQGICIKRRGRRVVQDGVERVEVYRQCYQDVNQQDRCFDETYNGITVNSCTCTTDYCNHAADNGVSIMCITLILFTIVFFIA</sequence>
<evidence type="ECO:0008006" key="7">
    <source>
        <dbReference type="Google" id="ProtNLM"/>
    </source>
</evidence>
<keyword evidence="6" id="KW-1185">Reference proteome</keyword>
<dbReference type="InterPro" id="IPR050975">
    <property type="entry name" value="Sleep_regulator"/>
</dbReference>
<proteinExistence type="predicted"/>
<feature type="signal peptide" evidence="4">
    <location>
        <begin position="1"/>
        <end position="21"/>
    </location>
</feature>
<organism evidence="5 6">
    <name type="scientific">Sinanodonta woodiana</name>
    <name type="common">Chinese pond mussel</name>
    <name type="synonym">Anodonta woodiana</name>
    <dbReference type="NCBI Taxonomy" id="1069815"/>
    <lineage>
        <taxon>Eukaryota</taxon>
        <taxon>Metazoa</taxon>
        <taxon>Spiralia</taxon>
        <taxon>Lophotrochozoa</taxon>
        <taxon>Mollusca</taxon>
        <taxon>Bivalvia</taxon>
        <taxon>Autobranchia</taxon>
        <taxon>Heteroconchia</taxon>
        <taxon>Palaeoheterodonta</taxon>
        <taxon>Unionida</taxon>
        <taxon>Unionoidea</taxon>
        <taxon>Unionidae</taxon>
        <taxon>Unioninae</taxon>
        <taxon>Sinanodonta</taxon>
    </lineage>
</organism>
<evidence type="ECO:0000256" key="4">
    <source>
        <dbReference type="SAM" id="SignalP"/>
    </source>
</evidence>
<keyword evidence="3" id="KW-0472">Membrane</keyword>
<evidence type="ECO:0000256" key="2">
    <source>
        <dbReference type="ARBA" id="ARBA00023180"/>
    </source>
</evidence>
<evidence type="ECO:0000256" key="1">
    <source>
        <dbReference type="ARBA" id="ARBA00022729"/>
    </source>
</evidence>
<dbReference type="Pfam" id="PF17064">
    <property type="entry name" value="QVR"/>
    <property type="match status" value="1"/>
</dbReference>
<dbReference type="EMBL" id="JBJQND010000004">
    <property type="protein sequence ID" value="KAL3880020.1"/>
    <property type="molecule type" value="Genomic_DNA"/>
</dbReference>
<gene>
    <name evidence="5" type="ORF">ACJMK2_032292</name>
</gene>
<reference evidence="5 6" key="1">
    <citation type="submission" date="2024-11" db="EMBL/GenBank/DDBJ databases">
        <title>Chromosome-level genome assembly of the freshwater bivalve Anodonta woodiana.</title>
        <authorList>
            <person name="Chen X."/>
        </authorList>
    </citation>
    <scope>NUCLEOTIDE SEQUENCE [LARGE SCALE GENOMIC DNA]</scope>
    <source>
        <strain evidence="5">MN2024</strain>
        <tissue evidence="5">Gills</tissue>
    </source>
</reference>
<evidence type="ECO:0000256" key="3">
    <source>
        <dbReference type="SAM" id="Phobius"/>
    </source>
</evidence>
<keyword evidence="3" id="KW-1133">Transmembrane helix</keyword>
<keyword evidence="3" id="KW-0812">Transmembrane</keyword>